<comment type="caution">
    <text evidence="2">The sequence shown here is derived from an EMBL/GenBank/DDBJ whole genome shotgun (WGS) entry which is preliminary data.</text>
</comment>
<evidence type="ECO:0000313" key="3">
    <source>
        <dbReference type="Proteomes" id="UP001143370"/>
    </source>
</evidence>
<keyword evidence="3" id="KW-1185">Reference proteome</keyword>
<protein>
    <submittedName>
        <fullName evidence="2">Uncharacterized protein</fullName>
    </submittedName>
</protein>
<evidence type="ECO:0000256" key="1">
    <source>
        <dbReference type="SAM" id="MobiDB-lite"/>
    </source>
</evidence>
<dbReference type="Proteomes" id="UP001143370">
    <property type="component" value="Unassembled WGS sequence"/>
</dbReference>
<accession>A0A9W6J937</accession>
<organism evidence="2 3">
    <name type="scientific">Ancylobacter dichloromethanicus</name>
    <dbReference type="NCBI Taxonomy" id="518825"/>
    <lineage>
        <taxon>Bacteria</taxon>
        <taxon>Pseudomonadati</taxon>
        <taxon>Pseudomonadota</taxon>
        <taxon>Alphaproteobacteria</taxon>
        <taxon>Hyphomicrobiales</taxon>
        <taxon>Xanthobacteraceae</taxon>
        <taxon>Ancylobacter</taxon>
    </lineage>
</organism>
<sequence length="67" mass="7429">MREARRRESAKRGDPGRRAFCIGELPAGENSRPDEAGGLVPDMTTKAKRRFAGARAWLTGGAPYWRL</sequence>
<dbReference type="AlphaFoldDB" id="A0A9W6J937"/>
<gene>
    <name evidence="2" type="ORF">GCM10017643_21040</name>
</gene>
<name>A0A9W6J937_9HYPH</name>
<feature type="compositionally biased region" description="Basic and acidic residues" evidence="1">
    <location>
        <begin position="1"/>
        <end position="17"/>
    </location>
</feature>
<proteinExistence type="predicted"/>
<evidence type="ECO:0000313" key="2">
    <source>
        <dbReference type="EMBL" id="GLK71988.1"/>
    </source>
</evidence>
<reference evidence="2" key="2">
    <citation type="submission" date="2023-01" db="EMBL/GenBank/DDBJ databases">
        <authorList>
            <person name="Sun Q."/>
            <person name="Evtushenko L."/>
        </authorList>
    </citation>
    <scope>NUCLEOTIDE SEQUENCE</scope>
    <source>
        <strain evidence="2">VKM B-2484</strain>
    </source>
</reference>
<reference evidence="2" key="1">
    <citation type="journal article" date="2014" name="Int. J. Syst. Evol. Microbiol.">
        <title>Complete genome sequence of Corynebacterium casei LMG S-19264T (=DSM 44701T), isolated from a smear-ripened cheese.</title>
        <authorList>
            <consortium name="US DOE Joint Genome Institute (JGI-PGF)"/>
            <person name="Walter F."/>
            <person name="Albersmeier A."/>
            <person name="Kalinowski J."/>
            <person name="Ruckert C."/>
        </authorList>
    </citation>
    <scope>NUCLEOTIDE SEQUENCE</scope>
    <source>
        <strain evidence="2">VKM B-2484</strain>
    </source>
</reference>
<dbReference type="EMBL" id="BSFJ01000008">
    <property type="protein sequence ID" value="GLK71988.1"/>
    <property type="molecule type" value="Genomic_DNA"/>
</dbReference>
<feature type="region of interest" description="Disordered" evidence="1">
    <location>
        <begin position="1"/>
        <end position="40"/>
    </location>
</feature>